<keyword evidence="2" id="KW-0597">Phosphoprotein</keyword>
<evidence type="ECO:0000313" key="8">
    <source>
        <dbReference type="Proteomes" id="UP000028878"/>
    </source>
</evidence>
<dbReference type="PROSITE" id="PS00012">
    <property type="entry name" value="PHOSPHOPANTETHEINE"/>
    <property type="match status" value="1"/>
</dbReference>
<sequence length="1507" mass="158637">MNSNPPTPVAIVGIGCRFPGGVTGPASFWKLLAEGGDAITEIPADRIDLGHYYDPRPATPGRMATRWGGFVDGLDRFDAEFFGVSPREAERMDPQQRLLLECAWEGLEDAGIDPTRLDGSNTAVFVGQWVSDFESRLFADPENIDFLMTTGSGRYALAGRLSYLLGLRGPSLSLDSACSSSLAAVHLAARAIQNGESDLAIAGGVNLILQPHISIAYSQSRMMAPDGRCKFGDADGDGYVRSEGAGLVVLKPLARAQADGDRIYAVLRGSAVNNDGRSSGVMGRPSRIGHEEMLRTAYRDAGVTPSQVSYVEAHGTGTRAGDPVEIDALAKVLGEGREAGSVCLMGSVKTNIGHTEGAAGVAGLIKACLALHHQRIPASLHCKTLNPAVAWSSMPMAIAREARAWPRGTAPRFAGVNSFGIGGTNAHAVLEEAPQARPGASASATAPVRSTALLVLSARAEPALRALAARYADRLESARDDEVAALCWNAATRRAALEYRAAFVAGGRKQLIEALRGYAAGESPTAEGRVREPGRPPRTAFVMPGQGAQWRGMARDLLRDEPVFRETFERCDAAARRGLDVSLIEQLHAEPGAAGERFDHIDVVQPLLVALALAYAAWWQSIGVRPDAVVGHSMGEVAAACVAGALSLDDAMRVICRRSQLMKTTSGQGAMAMVDLSMDEAQARIAGREDRLAVAVSNSPRSSVVSGEPAAVQALMDELQGEGVFCRLVKVDVASHSPQMQPLADTLGAELADLQPAEAVVPLYSTVLARRADGGELGATYWAANLRQPVRFAQTLTRALEDGIGAVIELGPHPVLLPAMQQTAQAAGRELQAIACGQRDEAGATGLLTAVGALWSAGHAIDWARLLPATPPTALPTYPWQRERHWIDAALRPASPGRERVKRQRPDDESLGWLHALRWQALDAPAPPASPAGPWLVVGDEPADANAVAQALRAQGATAASAGSDDWTAGLANARQVLWLAPDTEEAAWLPVQALQALLKAGSPARLWFATRGAQAVNAGERVAVMPAALWGSARVLAEEHPERWGGLVDRDPAAGDDAAALAHHLLAADGEDQAALRGGYRFVARLRALEPAPTQTSAPWRADASVLITGGLGGIGLQLAADLVRQGARRLILMGRTALPPRATWAALDADSPSGRRVAAVRALEAMGASVHLAAVDVGDEAQLRAFLDAYTAEGWPPIRAVVHAAGALDNHLASAMNRAAFDAALQAKLHGARLLDRLLPELDCFVLFSSTGAFLAQAGQANYAAANAGLDALALDRRARGLPAISIAWGVWADTGLVHDEAGQRNVAEMNRQGIAAFVPTRGLALFHSLIASDEATPIVLPIDWARFAQARAGRRLPLFGELLPSAAPQPASGESFAEATPAQRRQALEAVVKEAVGKVLKVAPARLDPRKALGAMGLNSLMAMELRNRLEAALGRSLSATLAWNYPTVEALSAHLAGDEPAAPNAVTAEPGVATLEAPVLQVAGLSDDEAALALRGNRRRGVR</sequence>
<evidence type="ECO:0000256" key="4">
    <source>
        <dbReference type="ARBA" id="ARBA00054155"/>
    </source>
</evidence>
<dbReference type="PROSITE" id="PS50075">
    <property type="entry name" value="CARRIER"/>
    <property type="match status" value="1"/>
</dbReference>
<reference evidence="8" key="2">
    <citation type="submission" date="2014-11" db="EMBL/GenBank/DDBJ databases">
        <title>Draft genome sequence of Hydrogenophaga intermedia S1.</title>
        <authorList>
            <person name="Gan H.M."/>
            <person name="Chew T.H."/>
            <person name="Stolz A."/>
        </authorList>
    </citation>
    <scope>NUCLEOTIDE SEQUENCE [LARGE SCALE GENOMIC DNA]</scope>
    <source>
        <strain evidence="8">S1</strain>
    </source>
</reference>
<dbReference type="SMART" id="SM00822">
    <property type="entry name" value="PKS_KR"/>
    <property type="match status" value="1"/>
</dbReference>
<dbReference type="Pfam" id="PF08659">
    <property type="entry name" value="KR"/>
    <property type="match status" value="1"/>
</dbReference>
<dbReference type="PANTHER" id="PTHR43775">
    <property type="entry name" value="FATTY ACID SYNTHASE"/>
    <property type="match status" value="1"/>
</dbReference>
<keyword evidence="3" id="KW-0808">Transferase</keyword>
<name>A0A1L1PAU5_HYDIT</name>
<dbReference type="CDD" id="cd00833">
    <property type="entry name" value="PKS"/>
    <property type="match status" value="1"/>
</dbReference>
<dbReference type="InterPro" id="IPR006162">
    <property type="entry name" value="Ppantetheine_attach_site"/>
</dbReference>
<proteinExistence type="predicted"/>
<dbReference type="SUPFAM" id="SSF47336">
    <property type="entry name" value="ACP-like"/>
    <property type="match status" value="1"/>
</dbReference>
<dbReference type="Pfam" id="PF00698">
    <property type="entry name" value="Acyl_transf_1"/>
    <property type="match status" value="1"/>
</dbReference>
<dbReference type="Pfam" id="PF16197">
    <property type="entry name" value="KAsynt_C_assoc"/>
    <property type="match status" value="1"/>
</dbReference>
<dbReference type="SMART" id="SM00823">
    <property type="entry name" value="PKS_PP"/>
    <property type="match status" value="1"/>
</dbReference>
<accession>A0A1L1PAU5</accession>
<dbReference type="EMBL" id="CCAE010000008">
    <property type="protein sequence ID" value="CDN87118.1"/>
    <property type="molecule type" value="Genomic_DNA"/>
</dbReference>
<evidence type="ECO:0000256" key="3">
    <source>
        <dbReference type="ARBA" id="ARBA00022679"/>
    </source>
</evidence>
<evidence type="ECO:0000256" key="1">
    <source>
        <dbReference type="ARBA" id="ARBA00022450"/>
    </source>
</evidence>
<dbReference type="InterPro" id="IPR014030">
    <property type="entry name" value="Ketoacyl_synth_N"/>
</dbReference>
<dbReference type="GO" id="GO:0006633">
    <property type="term" value="P:fatty acid biosynthetic process"/>
    <property type="evidence" value="ECO:0007669"/>
    <property type="project" value="InterPro"/>
</dbReference>
<dbReference type="RefSeq" id="WP_009517180.1">
    <property type="nucleotide sequence ID" value="NZ_CCAE010000008.1"/>
</dbReference>
<dbReference type="Pfam" id="PF00109">
    <property type="entry name" value="ketoacyl-synt"/>
    <property type="match status" value="1"/>
</dbReference>
<feature type="domain" description="Ketosynthase family 3 (KS3)" evidence="6">
    <location>
        <begin position="6"/>
        <end position="432"/>
    </location>
</feature>
<dbReference type="Gene3D" id="1.10.1200.10">
    <property type="entry name" value="ACP-like"/>
    <property type="match status" value="1"/>
</dbReference>
<feature type="domain" description="Carrier" evidence="5">
    <location>
        <begin position="1389"/>
        <end position="1463"/>
    </location>
</feature>
<dbReference type="InterPro" id="IPR016035">
    <property type="entry name" value="Acyl_Trfase/lysoPLipase"/>
</dbReference>
<dbReference type="InterPro" id="IPR050091">
    <property type="entry name" value="PKS_NRPS_Biosynth_Enz"/>
</dbReference>
<dbReference type="InterPro" id="IPR014031">
    <property type="entry name" value="Ketoacyl_synth_C"/>
</dbReference>
<dbReference type="FunFam" id="3.40.47.10:FF:000019">
    <property type="entry name" value="Polyketide synthase type I"/>
    <property type="match status" value="1"/>
</dbReference>
<dbReference type="InterPro" id="IPR057326">
    <property type="entry name" value="KR_dom"/>
</dbReference>
<dbReference type="GO" id="GO:0004315">
    <property type="term" value="F:3-oxoacyl-[acyl-carrier-protein] synthase activity"/>
    <property type="evidence" value="ECO:0007669"/>
    <property type="project" value="InterPro"/>
</dbReference>
<evidence type="ECO:0000256" key="2">
    <source>
        <dbReference type="ARBA" id="ARBA00022553"/>
    </source>
</evidence>
<dbReference type="InterPro" id="IPR036291">
    <property type="entry name" value="NAD(P)-bd_dom_sf"/>
</dbReference>
<dbReference type="GO" id="GO:0004312">
    <property type="term" value="F:fatty acid synthase activity"/>
    <property type="evidence" value="ECO:0007669"/>
    <property type="project" value="TreeGrafter"/>
</dbReference>
<dbReference type="Gene3D" id="3.40.47.10">
    <property type="match status" value="1"/>
</dbReference>
<dbReference type="SMART" id="SM00827">
    <property type="entry name" value="PKS_AT"/>
    <property type="match status" value="1"/>
</dbReference>
<dbReference type="SMART" id="SM00825">
    <property type="entry name" value="PKS_KS"/>
    <property type="match status" value="1"/>
</dbReference>
<dbReference type="PROSITE" id="PS00606">
    <property type="entry name" value="KS3_1"/>
    <property type="match status" value="1"/>
</dbReference>
<dbReference type="InterPro" id="IPR036736">
    <property type="entry name" value="ACP-like_sf"/>
</dbReference>
<reference evidence="8" key="1">
    <citation type="submission" date="2014-02" db="EMBL/GenBank/DDBJ databases">
        <authorList>
            <person name="Gan H."/>
        </authorList>
    </citation>
    <scope>NUCLEOTIDE SEQUENCE [LARGE SCALE GENOMIC DNA]</scope>
    <source>
        <strain evidence="8">S1</strain>
    </source>
</reference>
<dbReference type="FunFam" id="3.40.366.10:FF:000002">
    <property type="entry name" value="Probable polyketide synthase 2"/>
    <property type="match status" value="1"/>
</dbReference>
<dbReference type="SMART" id="SM01294">
    <property type="entry name" value="PKS_PP_betabranch"/>
    <property type="match status" value="1"/>
</dbReference>
<dbReference type="InterPro" id="IPR016039">
    <property type="entry name" value="Thiolase-like"/>
</dbReference>
<keyword evidence="1" id="KW-0596">Phosphopantetheine</keyword>
<dbReference type="InterPro" id="IPR001227">
    <property type="entry name" value="Ac_transferase_dom_sf"/>
</dbReference>
<keyword evidence="8" id="KW-1185">Reference proteome</keyword>
<dbReference type="InterPro" id="IPR016036">
    <property type="entry name" value="Malonyl_transacylase_ACP-bd"/>
</dbReference>
<dbReference type="InterPro" id="IPR013968">
    <property type="entry name" value="PKS_KR"/>
</dbReference>
<dbReference type="InterPro" id="IPR009081">
    <property type="entry name" value="PP-bd_ACP"/>
</dbReference>
<dbReference type="PROSITE" id="PS52004">
    <property type="entry name" value="KS3_2"/>
    <property type="match status" value="1"/>
</dbReference>
<dbReference type="Pfam" id="PF00550">
    <property type="entry name" value="PP-binding"/>
    <property type="match status" value="1"/>
</dbReference>
<gene>
    <name evidence="7" type="ORF">BN948_01537</name>
</gene>
<dbReference type="Gene3D" id="3.40.50.720">
    <property type="entry name" value="NAD(P)-binding Rossmann-like Domain"/>
    <property type="match status" value="1"/>
</dbReference>
<dbReference type="GO" id="GO:0031177">
    <property type="term" value="F:phosphopantetheine binding"/>
    <property type="evidence" value="ECO:0007669"/>
    <property type="project" value="InterPro"/>
</dbReference>
<dbReference type="InterPro" id="IPR032821">
    <property type="entry name" value="PKS_assoc"/>
</dbReference>
<dbReference type="SUPFAM" id="SSF55048">
    <property type="entry name" value="Probable ACP-binding domain of malonyl-CoA ACP transacylase"/>
    <property type="match status" value="1"/>
</dbReference>
<dbReference type="InterPro" id="IPR020841">
    <property type="entry name" value="PKS_Beta-ketoAc_synthase_dom"/>
</dbReference>
<evidence type="ECO:0000259" key="6">
    <source>
        <dbReference type="PROSITE" id="PS52004"/>
    </source>
</evidence>
<comment type="function">
    <text evidence="4">Involved in production of the polyketide antibiotic thailandamide.</text>
</comment>
<organism evidence="7 8">
    <name type="scientific">Hydrogenophaga intermedia</name>
    <dbReference type="NCBI Taxonomy" id="65786"/>
    <lineage>
        <taxon>Bacteria</taxon>
        <taxon>Pseudomonadati</taxon>
        <taxon>Pseudomonadota</taxon>
        <taxon>Betaproteobacteria</taxon>
        <taxon>Burkholderiales</taxon>
        <taxon>Comamonadaceae</taxon>
        <taxon>Hydrogenophaga</taxon>
    </lineage>
</organism>
<dbReference type="InterPro" id="IPR020806">
    <property type="entry name" value="PKS_PP-bd"/>
</dbReference>
<dbReference type="Gene3D" id="3.40.366.10">
    <property type="entry name" value="Malonyl-Coenzyme A Acyl Carrier Protein, domain 2"/>
    <property type="match status" value="1"/>
</dbReference>
<dbReference type="Pfam" id="PF02801">
    <property type="entry name" value="Ketoacyl-synt_C"/>
    <property type="match status" value="1"/>
</dbReference>
<dbReference type="SUPFAM" id="SSF52151">
    <property type="entry name" value="FabD/lysophospholipase-like"/>
    <property type="match status" value="1"/>
</dbReference>
<dbReference type="SUPFAM" id="SSF51735">
    <property type="entry name" value="NAD(P)-binding Rossmann-fold domains"/>
    <property type="match status" value="2"/>
</dbReference>
<protein>
    <submittedName>
        <fullName evidence="7">Beta-ketoacyl synthase</fullName>
    </submittedName>
</protein>
<evidence type="ECO:0000313" key="7">
    <source>
        <dbReference type="EMBL" id="CDN87118.1"/>
    </source>
</evidence>
<dbReference type="InterPro" id="IPR014043">
    <property type="entry name" value="Acyl_transferase_dom"/>
</dbReference>
<dbReference type="SUPFAM" id="SSF53901">
    <property type="entry name" value="Thiolase-like"/>
    <property type="match status" value="1"/>
</dbReference>
<dbReference type="Gene3D" id="3.30.70.3290">
    <property type="match status" value="1"/>
</dbReference>
<dbReference type="Proteomes" id="UP000028878">
    <property type="component" value="Unassembled WGS sequence"/>
</dbReference>
<dbReference type="InterPro" id="IPR018201">
    <property type="entry name" value="Ketoacyl_synth_AS"/>
</dbReference>
<dbReference type="PANTHER" id="PTHR43775:SF37">
    <property type="entry name" value="SI:DKEY-61P9.11"/>
    <property type="match status" value="1"/>
</dbReference>
<evidence type="ECO:0000259" key="5">
    <source>
        <dbReference type="PROSITE" id="PS50075"/>
    </source>
</evidence>